<reference evidence="11 12" key="1">
    <citation type="submission" date="2012-05" db="EMBL/GenBank/DDBJ databases">
        <title>Recombination and specialization in a pathogen metapopulation.</title>
        <authorList>
            <person name="Gardiner A."/>
            <person name="Kemen E."/>
            <person name="Schultz-Larsen T."/>
            <person name="MacLean D."/>
            <person name="Van Oosterhout C."/>
            <person name="Jones J.D.G."/>
        </authorList>
    </citation>
    <scope>NUCLEOTIDE SEQUENCE [LARGE SCALE GENOMIC DNA]</scope>
    <source>
        <strain evidence="11 12">Ac Nc2</strain>
    </source>
</reference>
<dbReference type="InterPro" id="IPR015030">
    <property type="entry name" value="RB_C"/>
</dbReference>
<evidence type="ECO:0008006" key="13">
    <source>
        <dbReference type="Google" id="ProtNLM"/>
    </source>
</evidence>
<comment type="similarity">
    <text evidence="2">Belongs to the retinoblastoma protein (RB) family.</text>
</comment>
<feature type="region of interest" description="Disordered" evidence="8">
    <location>
        <begin position="420"/>
        <end position="476"/>
    </location>
</feature>
<evidence type="ECO:0000313" key="12">
    <source>
        <dbReference type="Proteomes" id="UP000053237"/>
    </source>
</evidence>
<name>A0A024GK70_9STRA</name>
<organism evidence="11 12">
    <name type="scientific">Albugo candida</name>
    <dbReference type="NCBI Taxonomy" id="65357"/>
    <lineage>
        <taxon>Eukaryota</taxon>
        <taxon>Sar</taxon>
        <taxon>Stramenopiles</taxon>
        <taxon>Oomycota</taxon>
        <taxon>Peronosporomycetes</taxon>
        <taxon>Albuginales</taxon>
        <taxon>Albuginaceae</taxon>
        <taxon>Albugo</taxon>
    </lineage>
</organism>
<dbReference type="AlphaFoldDB" id="A0A024GK70"/>
<dbReference type="GO" id="GO:0006357">
    <property type="term" value="P:regulation of transcription by RNA polymerase II"/>
    <property type="evidence" value="ECO:0007669"/>
    <property type="project" value="InterPro"/>
</dbReference>
<dbReference type="Pfam" id="PF11934">
    <property type="entry name" value="DUF3452"/>
    <property type="match status" value="1"/>
</dbReference>
<evidence type="ECO:0000259" key="9">
    <source>
        <dbReference type="SMART" id="SM01367"/>
    </source>
</evidence>
<dbReference type="Pfam" id="PF01858">
    <property type="entry name" value="RB_A"/>
    <property type="match status" value="1"/>
</dbReference>
<feature type="domain" description="Retinoblastoma-associated protein N-terminal" evidence="9">
    <location>
        <begin position="96"/>
        <end position="237"/>
    </location>
</feature>
<feature type="compositionally biased region" description="Polar residues" evidence="8">
    <location>
        <begin position="455"/>
        <end position="472"/>
    </location>
</feature>
<dbReference type="Gene3D" id="1.10.472.10">
    <property type="entry name" value="Cyclin-like"/>
    <property type="match status" value="2"/>
</dbReference>
<dbReference type="STRING" id="65357.A0A024GK70"/>
<dbReference type="Pfam" id="PF01857">
    <property type="entry name" value="RB_B"/>
    <property type="match status" value="1"/>
</dbReference>
<dbReference type="Pfam" id="PF08934">
    <property type="entry name" value="Rb_C"/>
    <property type="match status" value="1"/>
</dbReference>
<evidence type="ECO:0000256" key="4">
    <source>
        <dbReference type="ARBA" id="ARBA00023015"/>
    </source>
</evidence>
<dbReference type="InterPro" id="IPR024599">
    <property type="entry name" value="RB_N"/>
</dbReference>
<dbReference type="GO" id="GO:0030154">
    <property type="term" value="P:cell differentiation"/>
    <property type="evidence" value="ECO:0007669"/>
    <property type="project" value="TreeGrafter"/>
</dbReference>
<accession>A0A024GK70</accession>
<dbReference type="EMBL" id="CAIX01000139">
    <property type="protein sequence ID" value="CCI46734.1"/>
    <property type="molecule type" value="Genomic_DNA"/>
</dbReference>
<dbReference type="InterPro" id="IPR002720">
    <property type="entry name" value="RB_A"/>
</dbReference>
<gene>
    <name evidence="11" type="ORF">BN9_076890</name>
</gene>
<dbReference type="GO" id="GO:0000977">
    <property type="term" value="F:RNA polymerase II transcription regulatory region sequence-specific DNA binding"/>
    <property type="evidence" value="ECO:0007669"/>
    <property type="project" value="TreeGrafter"/>
</dbReference>
<dbReference type="SUPFAM" id="SSF47954">
    <property type="entry name" value="Cyclin-like"/>
    <property type="match status" value="2"/>
</dbReference>
<keyword evidence="4" id="KW-0805">Transcription regulation</keyword>
<dbReference type="InterPro" id="IPR036915">
    <property type="entry name" value="Cyclin-like_sf"/>
</dbReference>
<evidence type="ECO:0000259" key="10">
    <source>
        <dbReference type="SMART" id="SM01368"/>
    </source>
</evidence>
<feature type="region of interest" description="Disordered" evidence="8">
    <location>
        <begin position="262"/>
        <end position="281"/>
    </location>
</feature>
<dbReference type="GO" id="GO:0005667">
    <property type="term" value="C:transcription regulator complex"/>
    <property type="evidence" value="ECO:0007669"/>
    <property type="project" value="TreeGrafter"/>
</dbReference>
<dbReference type="GO" id="GO:0005634">
    <property type="term" value="C:nucleus"/>
    <property type="evidence" value="ECO:0007669"/>
    <property type="project" value="UniProtKB-SubCell"/>
</dbReference>
<dbReference type="PANTHER" id="PTHR13742:SF17">
    <property type="entry name" value="RE32990P-RELATED"/>
    <property type="match status" value="1"/>
</dbReference>
<keyword evidence="12" id="KW-1185">Reference proteome</keyword>
<evidence type="ECO:0000313" key="11">
    <source>
        <dbReference type="EMBL" id="CCI46734.1"/>
    </source>
</evidence>
<dbReference type="Gene3D" id="1.10.472.140">
    <property type="match status" value="1"/>
</dbReference>
<comment type="caution">
    <text evidence="11">The sequence shown here is derived from an EMBL/GenBank/DDBJ whole genome shotgun (WGS) entry which is preliminary data.</text>
</comment>
<evidence type="ECO:0000256" key="7">
    <source>
        <dbReference type="ARBA" id="ARBA00023306"/>
    </source>
</evidence>
<feature type="region of interest" description="Disordered" evidence="8">
    <location>
        <begin position="569"/>
        <end position="589"/>
    </location>
</feature>
<dbReference type="OrthoDB" id="844594at2759"/>
<dbReference type="CDD" id="cd20548">
    <property type="entry name" value="CYCLIN_RB-like"/>
    <property type="match status" value="1"/>
</dbReference>
<dbReference type="SMART" id="SM01367">
    <property type="entry name" value="DUF3452"/>
    <property type="match status" value="1"/>
</dbReference>
<evidence type="ECO:0000256" key="5">
    <source>
        <dbReference type="ARBA" id="ARBA00023163"/>
    </source>
</evidence>
<dbReference type="GO" id="GO:0000785">
    <property type="term" value="C:chromatin"/>
    <property type="evidence" value="ECO:0007669"/>
    <property type="project" value="TreeGrafter"/>
</dbReference>
<keyword evidence="5" id="KW-0804">Transcription</keyword>
<dbReference type="InterPro" id="IPR028309">
    <property type="entry name" value="RB_fam"/>
</dbReference>
<dbReference type="GO" id="GO:2000134">
    <property type="term" value="P:negative regulation of G1/S transition of mitotic cell cycle"/>
    <property type="evidence" value="ECO:0007669"/>
    <property type="project" value="TreeGrafter"/>
</dbReference>
<sequence>MSDEAMIDSKRLWRILQRRPTLFENSEINDQRSDTITLKVWAWVENDSSLISAAQELYDQIMVRPPHIWTATTSSNVPALATTNLTEPSVTWGIVSVVAARLADEGKHHVEGCQNLLPWHLHEVLIDANLSLSTFLQYFCSLFDRFVLDPCLRETVTNMREQFILVTLLYGKYEFFWSLMTENGPSKGDKDQGRQDLLFNAGWLIFLIAKRKASVEYTGLGQLYLLLVASVHLVITKLCNPSVEAEVVAALSSLGTCSAERDKMSAHTTKGSSKSQHSRVDNELAGAQTGKDVMACLCASPKVDVQSVERASQQLEFIVLELKSQDILSPPKSELDALNPILAVFDNQVLAENVSNLSDRYKKTYLSKASALDERIYLDALARAVILPRRSSLKADSKAETIAEGAVTRNVKMVDFQWESPRQVRGPARSGRPPTSPMPSVASQGQGWFSPPPVSNRTGSSTAGTRSDTIFSSPLHPAQTPITAAVEINNWIRTSLSNSYHTGNPAFERLHYYFGASSTDNNTSSGPSAHIAEILEALIGKLFDARKSQWTSSRRRSIDLTRSLERLSPSRKQRKLNTGDSSSIVSEDSSQSYTDQNYCEVDGSLLKTKEYAKTLFYHVLQSMLISEEARLGICDFTWLLRNHVFLSAVFACSLEVILKAHSLITLSFPFLLEHLEVNVFDFGLLLEIFVKHVPKRLPCALKRHLRDIEQMIMASLAWESRSGLYAALASVSHNIEETQANCDRGQPVRMTDASCLSSALVMPIASAEDIEGKRSGPTSRHVTITSHGLHVFFRKVFALAASRIYRLGTMLGLDPKILNQVWTAVKECLTYHHELVKDRHVDHIILCSLYGVCKVNLIKPEVTFRRVIDVYKKLQTPHWAIHRPGTIGSTASDIIRHIRLVDASASSNSSAAPRESVPRGDIIKFYNKCFITAMKVFLLQFQLQDKQDKMADAVIKDHSVPLIRIADEDGSRDSASTCDADVVADAAATAVQMVMLGKVTTTDSTDRRKLTTPGSPEQNHAFKTANIEALPVSVQHSSPQRVPASNVYMSPLQQSRLHHHRNRMTPRSHALYAFGESPARDLTLINRAVNPVVQTGSKKVSTIREI</sequence>
<dbReference type="SMART" id="SM01368">
    <property type="entry name" value="RB_A"/>
    <property type="match status" value="1"/>
</dbReference>
<keyword evidence="3" id="KW-0678">Repressor</keyword>
<evidence type="ECO:0000256" key="1">
    <source>
        <dbReference type="ARBA" id="ARBA00004123"/>
    </source>
</evidence>
<feature type="compositionally biased region" description="Polar residues" evidence="8">
    <location>
        <begin position="266"/>
        <end position="275"/>
    </location>
</feature>
<dbReference type="InterPro" id="IPR002719">
    <property type="entry name" value="RB_B"/>
</dbReference>
<proteinExistence type="inferred from homology"/>
<evidence type="ECO:0000256" key="2">
    <source>
        <dbReference type="ARBA" id="ARBA00009475"/>
    </source>
</evidence>
<feature type="domain" description="Retinoblastoma-associated protein A-box" evidence="10">
    <location>
        <begin position="480"/>
        <end position="728"/>
    </location>
</feature>
<evidence type="ECO:0000256" key="8">
    <source>
        <dbReference type="SAM" id="MobiDB-lite"/>
    </source>
</evidence>
<keyword evidence="7" id="KW-0131">Cell cycle</keyword>
<dbReference type="PANTHER" id="PTHR13742">
    <property type="entry name" value="RETINOBLASTOMA-ASSOCIATED PROTEIN RB -RELATED"/>
    <property type="match status" value="1"/>
</dbReference>
<dbReference type="Proteomes" id="UP000053237">
    <property type="component" value="Unassembled WGS sequence"/>
</dbReference>
<dbReference type="InParanoid" id="A0A024GK70"/>
<protein>
    <recommendedName>
        <fullName evidence="13">Retinoblastoma-associated protein A-box domain-containing protein</fullName>
    </recommendedName>
</protein>
<comment type="subcellular location">
    <subcellularLocation>
        <location evidence="1">Nucleus</location>
    </subcellularLocation>
</comment>
<evidence type="ECO:0000256" key="6">
    <source>
        <dbReference type="ARBA" id="ARBA00023242"/>
    </source>
</evidence>
<keyword evidence="6" id="KW-0539">Nucleus</keyword>
<evidence type="ECO:0000256" key="3">
    <source>
        <dbReference type="ARBA" id="ARBA00022491"/>
    </source>
</evidence>